<sequence>MRSILLLVFFVLISMLSIFLTGLALYAFGEFFFLFYKQIPVSFTTYKFFLICKISVYVGGFVGMVMWVARLLKVKGF</sequence>
<keyword evidence="1" id="KW-0472">Membrane</keyword>
<keyword evidence="1" id="KW-1133">Transmembrane helix</keyword>
<keyword evidence="3" id="KW-1185">Reference proteome</keyword>
<name>A0ABN5H8U4_9GAMM</name>
<dbReference type="EMBL" id="CP026378">
    <property type="protein sequence ID" value="AUY25074.1"/>
    <property type="molecule type" value="Genomic_DNA"/>
</dbReference>
<evidence type="ECO:0000256" key="1">
    <source>
        <dbReference type="SAM" id="Phobius"/>
    </source>
</evidence>
<evidence type="ECO:0000313" key="3">
    <source>
        <dbReference type="Proteomes" id="UP000237673"/>
    </source>
</evidence>
<accession>A0ABN5H8U4</accession>
<proteinExistence type="predicted"/>
<feature type="transmembrane region" description="Helical" evidence="1">
    <location>
        <begin position="48"/>
        <end position="69"/>
    </location>
</feature>
<keyword evidence="1" id="KW-0812">Transmembrane</keyword>
<dbReference type="Proteomes" id="UP000237673">
    <property type="component" value="Chromosome"/>
</dbReference>
<evidence type="ECO:0000313" key="2">
    <source>
        <dbReference type="EMBL" id="AUY25074.1"/>
    </source>
</evidence>
<organism evidence="2 3">
    <name type="scientific">Mixta calida</name>
    <dbReference type="NCBI Taxonomy" id="665913"/>
    <lineage>
        <taxon>Bacteria</taxon>
        <taxon>Pseudomonadati</taxon>
        <taxon>Pseudomonadota</taxon>
        <taxon>Gammaproteobacteria</taxon>
        <taxon>Enterobacterales</taxon>
        <taxon>Erwiniaceae</taxon>
        <taxon>Mixta</taxon>
    </lineage>
</organism>
<feature type="transmembrane region" description="Helical" evidence="1">
    <location>
        <begin position="7"/>
        <end position="28"/>
    </location>
</feature>
<protein>
    <submittedName>
        <fullName evidence="2">Uncharacterized protein</fullName>
    </submittedName>
</protein>
<reference evidence="2 3" key="1">
    <citation type="submission" date="2018-01" db="EMBL/GenBank/DDBJ databases">
        <title>Complete and assembled Genome of Pantoea calida DSM22759T.</title>
        <authorList>
            <person name="Stevens M.J.A."/>
            <person name="Zurfluh K."/>
            <person name="Stephan R."/>
        </authorList>
    </citation>
    <scope>NUCLEOTIDE SEQUENCE [LARGE SCALE GENOMIC DNA]</scope>
    <source>
        <strain evidence="2 3">DSM 22759</strain>
    </source>
</reference>
<gene>
    <name evidence="2" type="ORF">C2E16_09265</name>
</gene>